<dbReference type="SUPFAM" id="SSF48726">
    <property type="entry name" value="Immunoglobulin"/>
    <property type="match status" value="5"/>
</dbReference>
<feature type="domain" description="Ig-like" evidence="12">
    <location>
        <begin position="387"/>
        <end position="472"/>
    </location>
</feature>
<reference evidence="13" key="3">
    <citation type="submission" date="2025-09" db="UniProtKB">
        <authorList>
            <consortium name="Ensembl"/>
        </authorList>
    </citation>
    <scope>IDENTIFICATION</scope>
</reference>
<evidence type="ECO:0000256" key="4">
    <source>
        <dbReference type="ARBA" id="ARBA00022729"/>
    </source>
</evidence>
<protein>
    <recommendedName>
        <fullName evidence="12">Ig-like domain-containing protein</fullName>
    </recommendedName>
</protein>
<comment type="similarity">
    <text evidence="2">Belongs to the immunoglobulin superfamily. ICAM family.</text>
</comment>
<dbReference type="EMBL" id="AYCK01008264">
    <property type="status" value="NOT_ANNOTATED_CDS"/>
    <property type="molecule type" value="Genomic_DNA"/>
</dbReference>
<dbReference type="GO" id="GO:0005178">
    <property type="term" value="F:integrin binding"/>
    <property type="evidence" value="ECO:0007669"/>
    <property type="project" value="InterPro"/>
</dbReference>
<keyword evidence="14" id="KW-1185">Reference proteome</keyword>
<dbReference type="Pfam" id="PF03921">
    <property type="entry name" value="ICAM_N"/>
    <property type="match status" value="1"/>
</dbReference>
<evidence type="ECO:0000313" key="14">
    <source>
        <dbReference type="Proteomes" id="UP000028760"/>
    </source>
</evidence>
<sequence length="629" mass="70342">VIIENGTQLYASCNTTEEDFEELSLCLGNVCCENTQKDGVVSCVARVSDFEMRAECKMKLNETHECSEGREITVYIENPKVMLSVRNGNATQSDYELQCDVFDVAPAQNISVTWYRNNKTFESFMNSTEEPEKTSYVLGVNISREEKFAEFRCEVQLKFEELKPQHPVISTTHHLSARYCGLTVTPAEVYVKYGDSASINCSTTIKDAAIMSWEFAVGETSGASPPHVTWMIEKLEDFTVEPFCFVTLDTNEQCKMKPNITLYKLPDSVVVSAVGNRPMKEGEEHQLQCHIYNVAPAKKLSVKWYKDDETVLTDDLQSSDVTPLPKCLNDSTVRLCNVSSIYTFTVKKSDNGSPFRCEAEFQFGPAGPLVPPSMASEPYTAVVHYKPTIKNCPSYYAGVENSFRLNDLPCETDGNPPPAIEWYYNGTLIDSFKLLTRAESGIYTATAHNSMGQVNIDVHITVEYAPRFSCQMLYEVEVKDMLKPLCKPEGLPLPTITWFKNGKEHFSQHWEKHESGNYSVKASNKHGTAEHTFYLDILYPPEFTQPDTTTGVVVDGNVSLVWEADGNPKPEIQCNDSLAENVRASTVGRQRIITVTRATSTNAGRYICVATNKVGKVTRATTLVLQENG</sequence>
<organism evidence="13 14">
    <name type="scientific">Poecilia formosa</name>
    <name type="common">Amazon molly</name>
    <name type="synonym">Limia formosa</name>
    <dbReference type="NCBI Taxonomy" id="48698"/>
    <lineage>
        <taxon>Eukaryota</taxon>
        <taxon>Metazoa</taxon>
        <taxon>Chordata</taxon>
        <taxon>Craniata</taxon>
        <taxon>Vertebrata</taxon>
        <taxon>Euteleostomi</taxon>
        <taxon>Actinopterygii</taxon>
        <taxon>Neopterygii</taxon>
        <taxon>Teleostei</taxon>
        <taxon>Neoteleostei</taxon>
        <taxon>Acanthomorphata</taxon>
        <taxon>Ovalentaria</taxon>
        <taxon>Atherinomorphae</taxon>
        <taxon>Cyprinodontiformes</taxon>
        <taxon>Poeciliidae</taxon>
        <taxon>Poeciliinae</taxon>
        <taxon>Poecilia</taxon>
    </lineage>
</organism>
<keyword evidence="5" id="KW-0677">Repeat</keyword>
<dbReference type="InterPro" id="IPR003599">
    <property type="entry name" value="Ig_sub"/>
</dbReference>
<keyword evidence="7" id="KW-1133">Transmembrane helix</keyword>
<keyword evidence="4" id="KW-0732">Signal</keyword>
<dbReference type="AlphaFoldDB" id="A0A087XHG3"/>
<reference evidence="14" key="1">
    <citation type="submission" date="2013-10" db="EMBL/GenBank/DDBJ databases">
        <authorList>
            <person name="Schartl M."/>
            <person name="Warren W."/>
        </authorList>
    </citation>
    <scope>NUCLEOTIDE SEQUENCE [LARGE SCALE GENOMIC DNA]</scope>
    <source>
        <strain evidence="14">female</strain>
    </source>
</reference>
<dbReference type="SMART" id="SM00409">
    <property type="entry name" value="IG"/>
    <property type="match status" value="2"/>
</dbReference>
<name>A0A087XHG3_POEFO</name>
<evidence type="ECO:0000256" key="5">
    <source>
        <dbReference type="ARBA" id="ARBA00022737"/>
    </source>
</evidence>
<evidence type="ECO:0000256" key="9">
    <source>
        <dbReference type="ARBA" id="ARBA00023157"/>
    </source>
</evidence>
<evidence type="ECO:0000256" key="3">
    <source>
        <dbReference type="ARBA" id="ARBA00022692"/>
    </source>
</evidence>
<keyword evidence="8" id="KW-0472">Membrane</keyword>
<dbReference type="Proteomes" id="UP000028760">
    <property type="component" value="Unassembled WGS sequence"/>
</dbReference>
<dbReference type="STRING" id="48698.ENSPFOP00000005216"/>
<reference evidence="13" key="2">
    <citation type="submission" date="2025-08" db="UniProtKB">
        <authorList>
            <consortium name="Ensembl"/>
        </authorList>
    </citation>
    <scope>IDENTIFICATION</scope>
</reference>
<proteinExistence type="inferred from homology"/>
<evidence type="ECO:0000313" key="13">
    <source>
        <dbReference type="Ensembl" id="ENSPFOP00000005216.1"/>
    </source>
</evidence>
<evidence type="ECO:0000256" key="1">
    <source>
        <dbReference type="ARBA" id="ARBA00004479"/>
    </source>
</evidence>
<dbReference type="InterPro" id="IPR013768">
    <property type="entry name" value="ICAM_N"/>
</dbReference>
<dbReference type="eggNOG" id="KOG4475">
    <property type="taxonomic scope" value="Eukaryota"/>
</dbReference>
<dbReference type="PROSITE" id="PS50835">
    <property type="entry name" value="IG_LIKE"/>
    <property type="match status" value="4"/>
</dbReference>
<dbReference type="Pfam" id="PF13927">
    <property type="entry name" value="Ig_3"/>
    <property type="match status" value="1"/>
</dbReference>
<evidence type="ECO:0000256" key="10">
    <source>
        <dbReference type="ARBA" id="ARBA00023180"/>
    </source>
</evidence>
<dbReference type="PANTHER" id="PTHR13771:SF9">
    <property type="entry name" value="INTERCELLULAR ADHESION MOLECULE 5"/>
    <property type="match status" value="1"/>
</dbReference>
<dbReference type="Gene3D" id="2.60.40.10">
    <property type="entry name" value="Immunoglobulins"/>
    <property type="match status" value="6"/>
</dbReference>
<keyword evidence="11" id="KW-0393">Immunoglobulin domain</keyword>
<keyword evidence="3" id="KW-0812">Transmembrane</keyword>
<feature type="domain" description="Ig-like" evidence="12">
    <location>
        <begin position="79"/>
        <end position="170"/>
    </location>
</feature>
<dbReference type="PANTHER" id="PTHR13771">
    <property type="entry name" value="INTERCELLULAR ADHESION MOLECULE"/>
    <property type="match status" value="1"/>
</dbReference>
<dbReference type="InterPro" id="IPR007110">
    <property type="entry name" value="Ig-like_dom"/>
</dbReference>
<dbReference type="GeneTree" id="ENSGT00940000159005"/>
<evidence type="ECO:0000259" key="12">
    <source>
        <dbReference type="PROSITE" id="PS50835"/>
    </source>
</evidence>
<dbReference type="InterPro" id="IPR003987">
    <property type="entry name" value="ICAM_VCAM_N"/>
</dbReference>
<dbReference type="InterPro" id="IPR013783">
    <property type="entry name" value="Ig-like_fold"/>
</dbReference>
<dbReference type="Pfam" id="PF08205">
    <property type="entry name" value="C2-set_2"/>
    <property type="match status" value="1"/>
</dbReference>
<evidence type="ECO:0000256" key="8">
    <source>
        <dbReference type="ARBA" id="ARBA00023136"/>
    </source>
</evidence>
<comment type="subcellular location">
    <subcellularLocation>
        <location evidence="1">Membrane</location>
        <topology evidence="1">Single-pass type I membrane protein</topology>
    </subcellularLocation>
</comment>
<feature type="domain" description="Ig-like" evidence="12">
    <location>
        <begin position="266"/>
        <end position="375"/>
    </location>
</feature>
<keyword evidence="9" id="KW-1015">Disulfide bond</keyword>
<dbReference type="InterPro" id="IPR047012">
    <property type="entry name" value="ICAM_VCAM"/>
</dbReference>
<keyword evidence="10" id="KW-0325">Glycoprotein</keyword>
<dbReference type="InterPro" id="IPR036179">
    <property type="entry name" value="Ig-like_dom_sf"/>
</dbReference>
<evidence type="ECO:0000256" key="6">
    <source>
        <dbReference type="ARBA" id="ARBA00022889"/>
    </source>
</evidence>
<dbReference type="InterPro" id="IPR013162">
    <property type="entry name" value="CD80_C2-set"/>
</dbReference>
<feature type="domain" description="Ig-like" evidence="12">
    <location>
        <begin position="486"/>
        <end position="624"/>
    </location>
</feature>
<evidence type="ECO:0000256" key="2">
    <source>
        <dbReference type="ARBA" id="ARBA00005925"/>
    </source>
</evidence>
<keyword evidence="6" id="KW-0130">Cell adhesion</keyword>
<dbReference type="GO" id="GO:0098609">
    <property type="term" value="P:cell-cell adhesion"/>
    <property type="evidence" value="ECO:0007669"/>
    <property type="project" value="InterPro"/>
</dbReference>
<dbReference type="GO" id="GO:0016020">
    <property type="term" value="C:membrane"/>
    <property type="evidence" value="ECO:0007669"/>
    <property type="project" value="UniProtKB-SubCell"/>
</dbReference>
<dbReference type="Ensembl" id="ENSPFOT00000005225.2">
    <property type="protein sequence ID" value="ENSPFOP00000005216.1"/>
    <property type="gene ID" value="ENSPFOG00000005292.2"/>
</dbReference>
<accession>A0A087XHG3</accession>
<evidence type="ECO:0000256" key="7">
    <source>
        <dbReference type="ARBA" id="ARBA00022989"/>
    </source>
</evidence>
<dbReference type="PRINTS" id="PR01472">
    <property type="entry name" value="ICAMVCAM1"/>
</dbReference>
<evidence type="ECO:0000256" key="11">
    <source>
        <dbReference type="ARBA" id="ARBA00023319"/>
    </source>
</evidence>